<dbReference type="RefSeq" id="WP_155614561.1">
    <property type="nucleotide sequence ID" value="NZ_WNZX01000006.1"/>
</dbReference>
<dbReference type="Gene3D" id="3.60.21.10">
    <property type="match status" value="1"/>
</dbReference>
<dbReference type="Proteomes" id="UP000450917">
    <property type="component" value="Unassembled WGS sequence"/>
</dbReference>
<dbReference type="PANTHER" id="PTHR43143">
    <property type="entry name" value="METALLOPHOSPHOESTERASE, CALCINEURIN SUPERFAMILY"/>
    <property type="match status" value="1"/>
</dbReference>
<reference evidence="5 6" key="1">
    <citation type="submission" date="2019-11" db="EMBL/GenBank/DDBJ databases">
        <title>Draft genome sequences of five Paenibacillus species of dairy origin.</title>
        <authorList>
            <person name="Olajide A.M."/>
            <person name="Chen S."/>
            <person name="Lapointe G."/>
        </authorList>
    </citation>
    <scope>NUCLEOTIDE SEQUENCE [LARGE SCALE GENOMIC DNA]</scope>
    <source>
        <strain evidence="5 6">2CS3</strain>
    </source>
</reference>
<feature type="compositionally biased region" description="Basic and acidic residues" evidence="1">
    <location>
        <begin position="1497"/>
        <end position="1511"/>
    </location>
</feature>
<dbReference type="InterPro" id="IPR036415">
    <property type="entry name" value="Lamin_tail_dom_sf"/>
</dbReference>
<dbReference type="PROSITE" id="PS51841">
    <property type="entry name" value="LTD"/>
    <property type="match status" value="2"/>
</dbReference>
<keyword evidence="2" id="KW-0732">Signal</keyword>
<dbReference type="PROSITE" id="PS51257">
    <property type="entry name" value="PROKAR_LIPOPROTEIN"/>
    <property type="match status" value="1"/>
</dbReference>
<keyword evidence="6" id="KW-1185">Reference proteome</keyword>
<dbReference type="PANTHER" id="PTHR43143:SF5">
    <property type="entry name" value="SECRETED PROTEIN"/>
    <property type="match status" value="1"/>
</dbReference>
<feature type="signal peptide" evidence="2">
    <location>
        <begin position="1"/>
        <end position="33"/>
    </location>
</feature>
<organism evidence="5 6">
    <name type="scientific">Paenibacillus validus</name>
    <dbReference type="NCBI Taxonomy" id="44253"/>
    <lineage>
        <taxon>Bacteria</taxon>
        <taxon>Bacillati</taxon>
        <taxon>Bacillota</taxon>
        <taxon>Bacilli</taxon>
        <taxon>Bacillales</taxon>
        <taxon>Paenibacillaceae</taxon>
        <taxon>Paenibacillus</taxon>
    </lineage>
</organism>
<feature type="domain" description="SLH" evidence="3">
    <location>
        <begin position="1832"/>
        <end position="1889"/>
    </location>
</feature>
<dbReference type="InterPro" id="IPR051918">
    <property type="entry name" value="STPP_CPPED1"/>
</dbReference>
<dbReference type="SUPFAM" id="SSF74853">
    <property type="entry name" value="Lamin A/C globular tail domain"/>
    <property type="match status" value="2"/>
</dbReference>
<comment type="caution">
    <text evidence="5">The sequence shown here is derived from an EMBL/GenBank/DDBJ whole genome shotgun (WGS) entry which is preliminary data.</text>
</comment>
<protein>
    <submittedName>
        <fullName evidence="5">Metallophosphoesterase</fullName>
    </submittedName>
</protein>
<evidence type="ECO:0000256" key="1">
    <source>
        <dbReference type="SAM" id="MobiDB-lite"/>
    </source>
</evidence>
<feature type="domain" description="LTD" evidence="4">
    <location>
        <begin position="316"/>
        <end position="483"/>
    </location>
</feature>
<name>A0A7X2ZB27_9BACL</name>
<evidence type="ECO:0000313" key="5">
    <source>
        <dbReference type="EMBL" id="MUG70958.1"/>
    </source>
</evidence>
<dbReference type="Pfam" id="PF00932">
    <property type="entry name" value="LTD"/>
    <property type="match status" value="2"/>
</dbReference>
<dbReference type="SUPFAM" id="SSF56300">
    <property type="entry name" value="Metallo-dependent phosphatases"/>
    <property type="match status" value="1"/>
</dbReference>
<proteinExistence type="predicted"/>
<dbReference type="InterPro" id="IPR001119">
    <property type="entry name" value="SLH_dom"/>
</dbReference>
<gene>
    <name evidence="5" type="ORF">GNP93_09725</name>
</gene>
<dbReference type="InterPro" id="IPR029052">
    <property type="entry name" value="Metallo-depent_PP-like"/>
</dbReference>
<feature type="region of interest" description="Disordered" evidence="1">
    <location>
        <begin position="1461"/>
        <end position="1515"/>
    </location>
</feature>
<dbReference type="Pfam" id="PF00149">
    <property type="entry name" value="Metallophos"/>
    <property type="match status" value="1"/>
</dbReference>
<evidence type="ECO:0000256" key="2">
    <source>
        <dbReference type="SAM" id="SignalP"/>
    </source>
</evidence>
<feature type="chain" id="PRO_5039137760" evidence="2">
    <location>
        <begin position="34"/>
        <end position="1889"/>
    </location>
</feature>
<dbReference type="Gene3D" id="2.60.40.1260">
    <property type="entry name" value="Lamin Tail domain"/>
    <property type="match status" value="2"/>
</dbReference>
<feature type="domain" description="SLH" evidence="3">
    <location>
        <begin position="1765"/>
        <end position="1828"/>
    </location>
</feature>
<dbReference type="Pfam" id="PF00395">
    <property type="entry name" value="SLH"/>
    <property type="match status" value="3"/>
</dbReference>
<evidence type="ECO:0000259" key="4">
    <source>
        <dbReference type="PROSITE" id="PS51841"/>
    </source>
</evidence>
<dbReference type="GO" id="GO:0016787">
    <property type="term" value="F:hydrolase activity"/>
    <property type="evidence" value="ECO:0007669"/>
    <property type="project" value="InterPro"/>
</dbReference>
<feature type="domain" description="SLH" evidence="3">
    <location>
        <begin position="1705"/>
        <end position="1764"/>
    </location>
</feature>
<evidence type="ECO:0000313" key="6">
    <source>
        <dbReference type="Proteomes" id="UP000450917"/>
    </source>
</evidence>
<dbReference type="EMBL" id="WNZX01000006">
    <property type="protein sequence ID" value="MUG70958.1"/>
    <property type="molecule type" value="Genomic_DNA"/>
</dbReference>
<evidence type="ECO:0000259" key="3">
    <source>
        <dbReference type="PROSITE" id="PS51272"/>
    </source>
</evidence>
<accession>A0A7X2ZB27</accession>
<dbReference type="InterPro" id="IPR001322">
    <property type="entry name" value="Lamin_tail_dom"/>
</dbReference>
<sequence length="1889" mass="207872">MVRSIRKLLKTYISAVAAGSLLLSCLSPFGPVAAVAAAESSAPVLLVTEIHPNNTGDDDYEFIEIYNNSDRTLKLNDYSVRYYYPSDGSTIPFQFPEVSLPSGQTVVLWYNKSAKTVADFNSKYGTSLNPDQIAEITGTGFTGLANSGSRGVVIRDAAANEITRAIYVTEDIGTGLGVYYRSPLAGTEQAKLAVLQAPTPGTLSPGQVPDTPVHLPDNEPPVITHTPVTAANVENDVIITASITNPEDTVAGATYNDIVTAAVYYKSISEPTFLSVPLVKMTGTDFSAAIPGTELKEAQLQYYIQAKDSANTVKTDTYTVQIAMPDIDFNALPPLMVTELVPDSTNVGSADGYEFIEIYNNSDKDVNFKDYKIYYRYTDSGPDADVVWPTDVEDFILPAKQTMVFWIINAQNQSKTVADFNAIYGTNLQENVNIMKMRSDGMANGGKRGIVIATNTHKEISVALYDNDEETKANKGIFYKYAANGAATMIKYSAGLEAATPGTVAGHQVPLLPVMLPVDTTAPTIEVLTGKTEVEQWQDVELVADAKDDQGVKTVAVFYKTDQQSAYTKRYLKESFSDTMYHHKVFSPELIGRTYVDYYFAASDGTNTTTSPTYRLLITGGLDTSPLRMNVKDGDTLSGRYLLKTTSQSAAPSELSVAIDNEPAAPTSIALENEAYFAFDVTAVNYWFKNAVTDGQEILFTFDDTINDWTTLTVPINPDRLEIGDNVLSIRAGSKASPFDTRQEENKDDFQVKNIRLVLADGTELYDDRYTDREQEIKMGDGSGRFPVIDFKFHITEEKFRSKAYEWDTTKWADGSYTVKVIQSGGGERTATVNVDNTAPSIQPTVVEGETYKGPFIIDAAVSDASSGLEKVETRLDGAPITFPYATSSSKLQPGEHTLIIQASDKVGNRSESKITFFTPNEHPSQPELIAPQQGNGTAKTDVSLAVKVTDPTGDAMKVSFYKGYAYGGGAPGKLAGYRNTVDYEPPKQQVPAGETAFGEADYMAIAAKDGQYVTTDSDTQFPYQRFQVQLDPSVKATDTVELKWQGASLEGRKVTMYAWDETKQEWEKLAQHVAGAEDFELYATFEAGKYARSHTIDVLIQDEIPPTPDDYDYSFVWMSDTQYYSESYPHIYEDIVNWIADKKDEMNIKYVIHTGDLVDEADKPIQWQRASDDMAVLEKAGVPYGVLAGNHDVDHKLGAYDHYWNYFGEDRFKKQPTFGGSYDNNRGHYDLISSHGNDFIVLYMGWGLGDKEIQWMDDVLKQYPDRMAILNFHEYLLVSGNRAPIADKVFERVVVPNKNVIAVLSGHYHDAELLVDEIDDDGDGVKDRNVYQMLADYQGGPEGGQGYIRLMQFDTDNNKLNIKTYSPYLDDYNYYDPVEYPNKDEFTLTLDLQPKKKRVATDYMGVNVYTDQRIGQVEQVASGSKAEVVWNRLPAKTLQQWYAVAEDAFGGRSVSGIWNFKTGPSSNSDDDEENNVGHVGSGPQQPAGQQPAGEQPKPDEDGRLTVKPSREGAAAKAELKAEELHSAFIQAEARTDGQKTVTVKLDAVEGVRTYALTLPSAALMQDNPSRRIEIVSAVGTVVLPGNMLTGRSDNSSTVTLTVGAADQGRLSEQVRASVGDRPVIELEMKDGDRTLAWNNPDVKVKVSVPYKATPEERSKSDHLVVLYMDSEGQAHVIANAKYDLASETIVFETTHFSTYAVALVFKSFDDLNGLEWAKRPIEALASRDIIEGTSEKQYSPAKPITRADFVTLLVKTLGLESKQAAENFKDVQPGDYYYEAIAAARKLGIAEGSGNDTFRPNDPITRQDTFVLTERALKAAEAPIISGAASLETFADGQQIADYAKEAVAGMVKAGLIEGSNGRVEPLANITRAETAVLMYRIFKKTTE</sequence>
<feature type="domain" description="LTD" evidence="4">
    <location>
        <begin position="33"/>
        <end position="169"/>
    </location>
</feature>
<dbReference type="InterPro" id="IPR004843">
    <property type="entry name" value="Calcineurin-like_PHP"/>
</dbReference>
<dbReference type="PROSITE" id="PS51272">
    <property type="entry name" value="SLH"/>
    <property type="match status" value="3"/>
</dbReference>
<feature type="compositionally biased region" description="Low complexity" evidence="1">
    <location>
        <begin position="1482"/>
        <end position="1496"/>
    </location>
</feature>